<dbReference type="AlphaFoldDB" id="A0A2T2XK22"/>
<sequence length="370" mass="40578">MFKNAAENEHRHGLRLAPIKGLRALDGLSWERNWPMSDVILEAVNISKRYQQRRRPPIWAVRSVDLALNSGQTIAVVGESGSGKSTLGRIIAGVLPFDEGTLAISGHRLSQVDAKLSRGLRRSVQLIHQDPFAALNPAHTVGNILRFPLNAMGIKSADRVRERVQDLLSSVGLTPPNRYVNQYPYQLSGGQRQRVVLARALAVNPKVLVADEAVSMIDVSMRQNILGIMKQLQVDYGLGIVFITHDLALARNFAQRGQTIVMYAGSIIECGSTEQVIQEPLHPYTAMLRDAVPDPDPTKAMGTLVPISSETPDLTWTREGCRFAPRCPFAVTLCVSSTPSLTSYTGEHSVACHRASLGVSWAMESEKKVT</sequence>
<keyword evidence="1" id="KW-0813">Transport</keyword>
<name>A0A2T2XK22_9FIRM</name>
<dbReference type="SUPFAM" id="SSF52540">
    <property type="entry name" value="P-loop containing nucleoside triphosphate hydrolases"/>
    <property type="match status" value="1"/>
</dbReference>
<dbReference type="InterPro" id="IPR017871">
    <property type="entry name" value="ABC_transporter-like_CS"/>
</dbReference>
<dbReference type="GO" id="GO:0005524">
    <property type="term" value="F:ATP binding"/>
    <property type="evidence" value="ECO:0007669"/>
    <property type="project" value="UniProtKB-KW"/>
</dbReference>
<protein>
    <submittedName>
        <fullName evidence="5">Peptide ABC transporter ATP-binding protein</fullName>
    </submittedName>
</protein>
<dbReference type="GO" id="GO:0016887">
    <property type="term" value="F:ATP hydrolysis activity"/>
    <property type="evidence" value="ECO:0007669"/>
    <property type="project" value="InterPro"/>
</dbReference>
<dbReference type="PANTHER" id="PTHR43776">
    <property type="entry name" value="TRANSPORT ATP-BINDING PROTEIN"/>
    <property type="match status" value="1"/>
</dbReference>
<evidence type="ECO:0000259" key="4">
    <source>
        <dbReference type="PROSITE" id="PS50893"/>
    </source>
</evidence>
<dbReference type="InterPro" id="IPR003593">
    <property type="entry name" value="AAA+_ATPase"/>
</dbReference>
<dbReference type="Pfam" id="PF08352">
    <property type="entry name" value="oligo_HPY"/>
    <property type="match status" value="1"/>
</dbReference>
<dbReference type="EMBL" id="PXYW01000006">
    <property type="protein sequence ID" value="PSR34835.1"/>
    <property type="molecule type" value="Genomic_DNA"/>
</dbReference>
<dbReference type="GO" id="GO:0015833">
    <property type="term" value="P:peptide transport"/>
    <property type="evidence" value="ECO:0007669"/>
    <property type="project" value="InterPro"/>
</dbReference>
<dbReference type="SMART" id="SM00382">
    <property type="entry name" value="AAA"/>
    <property type="match status" value="1"/>
</dbReference>
<dbReference type="NCBIfam" id="TIGR01727">
    <property type="entry name" value="oligo_HPY"/>
    <property type="match status" value="1"/>
</dbReference>
<keyword evidence="2" id="KW-0547">Nucleotide-binding</keyword>
<feature type="domain" description="ABC transporter" evidence="4">
    <location>
        <begin position="41"/>
        <end position="289"/>
    </location>
</feature>
<dbReference type="GO" id="GO:0055085">
    <property type="term" value="P:transmembrane transport"/>
    <property type="evidence" value="ECO:0007669"/>
    <property type="project" value="UniProtKB-ARBA"/>
</dbReference>
<dbReference type="CDD" id="cd03257">
    <property type="entry name" value="ABC_NikE_OppD_transporters"/>
    <property type="match status" value="1"/>
</dbReference>
<gene>
    <name evidence="5" type="ORF">C7B46_03755</name>
</gene>
<dbReference type="InterPro" id="IPR027417">
    <property type="entry name" value="P-loop_NTPase"/>
</dbReference>
<dbReference type="PROSITE" id="PS00211">
    <property type="entry name" value="ABC_TRANSPORTER_1"/>
    <property type="match status" value="1"/>
</dbReference>
<keyword evidence="3 5" id="KW-0067">ATP-binding</keyword>
<organism evidence="5 6">
    <name type="scientific">Sulfobacillus benefaciens</name>
    <dbReference type="NCBI Taxonomy" id="453960"/>
    <lineage>
        <taxon>Bacteria</taxon>
        <taxon>Bacillati</taxon>
        <taxon>Bacillota</taxon>
        <taxon>Clostridia</taxon>
        <taxon>Eubacteriales</taxon>
        <taxon>Clostridiales Family XVII. Incertae Sedis</taxon>
        <taxon>Sulfobacillus</taxon>
    </lineage>
</organism>
<dbReference type="Pfam" id="PF00005">
    <property type="entry name" value="ABC_tran"/>
    <property type="match status" value="1"/>
</dbReference>
<proteinExistence type="predicted"/>
<dbReference type="Gene3D" id="3.40.50.300">
    <property type="entry name" value="P-loop containing nucleotide triphosphate hydrolases"/>
    <property type="match status" value="1"/>
</dbReference>
<evidence type="ECO:0000256" key="2">
    <source>
        <dbReference type="ARBA" id="ARBA00022741"/>
    </source>
</evidence>
<evidence type="ECO:0000256" key="1">
    <source>
        <dbReference type="ARBA" id="ARBA00022448"/>
    </source>
</evidence>
<dbReference type="InterPro" id="IPR003439">
    <property type="entry name" value="ABC_transporter-like_ATP-bd"/>
</dbReference>
<dbReference type="InterPro" id="IPR013563">
    <property type="entry name" value="Oligopep_ABC_C"/>
</dbReference>
<dbReference type="PROSITE" id="PS50893">
    <property type="entry name" value="ABC_TRANSPORTER_2"/>
    <property type="match status" value="1"/>
</dbReference>
<comment type="caution">
    <text evidence="5">The sequence shown here is derived from an EMBL/GenBank/DDBJ whole genome shotgun (WGS) entry which is preliminary data.</text>
</comment>
<dbReference type="InterPro" id="IPR050319">
    <property type="entry name" value="ABC_transp_ATP-bind"/>
</dbReference>
<evidence type="ECO:0000256" key="3">
    <source>
        <dbReference type="ARBA" id="ARBA00022840"/>
    </source>
</evidence>
<evidence type="ECO:0000313" key="6">
    <source>
        <dbReference type="Proteomes" id="UP000242972"/>
    </source>
</evidence>
<accession>A0A2T2XK22</accession>
<reference evidence="5 6" key="1">
    <citation type="journal article" date="2014" name="BMC Genomics">
        <title>Comparison of environmental and isolate Sulfobacillus genomes reveals diverse carbon, sulfur, nitrogen, and hydrogen metabolisms.</title>
        <authorList>
            <person name="Justice N.B."/>
            <person name="Norman A."/>
            <person name="Brown C.T."/>
            <person name="Singh A."/>
            <person name="Thomas B.C."/>
            <person name="Banfield J.F."/>
        </authorList>
    </citation>
    <scope>NUCLEOTIDE SEQUENCE [LARGE SCALE GENOMIC DNA]</scope>
    <source>
        <strain evidence="5">AMDSBA4</strain>
    </source>
</reference>
<dbReference type="Proteomes" id="UP000242972">
    <property type="component" value="Unassembled WGS sequence"/>
</dbReference>
<evidence type="ECO:0000313" key="5">
    <source>
        <dbReference type="EMBL" id="PSR34835.1"/>
    </source>
</evidence>